<dbReference type="SUPFAM" id="SSF52058">
    <property type="entry name" value="L domain-like"/>
    <property type="match status" value="1"/>
</dbReference>
<evidence type="ECO:0000313" key="3">
    <source>
        <dbReference type="EMBL" id="STX50350.1"/>
    </source>
</evidence>
<dbReference type="RefSeq" id="WP_131740730.1">
    <property type="nucleotide sequence ID" value="NZ_CAAAHP010000009.1"/>
</dbReference>
<reference evidence="3 4" key="1">
    <citation type="submission" date="2018-06" db="EMBL/GenBank/DDBJ databases">
        <authorList>
            <consortium name="Pathogen Informatics"/>
            <person name="Doyle S."/>
        </authorList>
    </citation>
    <scope>NUCLEOTIDE SEQUENCE [LARGE SCALE GENOMIC DNA]</scope>
    <source>
        <strain evidence="3 4">NCTC13316</strain>
    </source>
</reference>
<dbReference type="PANTHER" id="PTHR13318">
    <property type="entry name" value="PARTNER OF PAIRED, ISOFORM B-RELATED"/>
    <property type="match status" value="1"/>
</dbReference>
<dbReference type="OrthoDB" id="5648839at2"/>
<dbReference type="EMBL" id="UGOD01000001">
    <property type="protein sequence ID" value="STX50350.1"/>
    <property type="molecule type" value="Genomic_DNA"/>
</dbReference>
<feature type="region of interest" description="Disordered" evidence="1">
    <location>
        <begin position="705"/>
        <end position="728"/>
    </location>
</feature>
<feature type="domain" description="AAA+ ATPase" evidence="2">
    <location>
        <begin position="1655"/>
        <end position="1786"/>
    </location>
</feature>
<accession>A0A378JJJ2</accession>
<name>A0A378JJJ2_9GAMM</name>
<dbReference type="GO" id="GO:0019005">
    <property type="term" value="C:SCF ubiquitin ligase complex"/>
    <property type="evidence" value="ECO:0007669"/>
    <property type="project" value="TreeGrafter"/>
</dbReference>
<dbReference type="SMART" id="SM00382">
    <property type="entry name" value="AAA"/>
    <property type="match status" value="2"/>
</dbReference>
<dbReference type="InterPro" id="IPR003593">
    <property type="entry name" value="AAA+_ATPase"/>
</dbReference>
<evidence type="ECO:0000259" key="2">
    <source>
        <dbReference type="SMART" id="SM00382"/>
    </source>
</evidence>
<dbReference type="InterPro" id="IPR027417">
    <property type="entry name" value="P-loop_NTPase"/>
</dbReference>
<feature type="domain" description="AAA+ ATPase" evidence="2">
    <location>
        <begin position="1932"/>
        <end position="2080"/>
    </location>
</feature>
<dbReference type="Gene3D" id="3.80.10.10">
    <property type="entry name" value="Ribonuclease Inhibitor"/>
    <property type="match status" value="3"/>
</dbReference>
<dbReference type="Proteomes" id="UP000254794">
    <property type="component" value="Unassembled WGS sequence"/>
</dbReference>
<evidence type="ECO:0000256" key="1">
    <source>
        <dbReference type="SAM" id="MobiDB-lite"/>
    </source>
</evidence>
<dbReference type="GO" id="GO:0031146">
    <property type="term" value="P:SCF-dependent proteasomal ubiquitin-dependent protein catabolic process"/>
    <property type="evidence" value="ECO:0007669"/>
    <property type="project" value="TreeGrafter"/>
</dbReference>
<dbReference type="SUPFAM" id="SSF52540">
    <property type="entry name" value="P-loop containing nucleoside triphosphate hydrolases"/>
    <property type="match status" value="2"/>
</dbReference>
<gene>
    <name evidence="3" type="ORF">NCTC13316_00426</name>
</gene>
<dbReference type="Gene3D" id="3.40.50.300">
    <property type="entry name" value="P-loop containing nucleotide triphosphate hydrolases"/>
    <property type="match status" value="1"/>
</dbReference>
<evidence type="ECO:0000313" key="4">
    <source>
        <dbReference type="Proteomes" id="UP000254794"/>
    </source>
</evidence>
<organism evidence="3 4">
    <name type="scientific">Legionella busanensis</name>
    <dbReference type="NCBI Taxonomy" id="190655"/>
    <lineage>
        <taxon>Bacteria</taxon>
        <taxon>Pseudomonadati</taxon>
        <taxon>Pseudomonadota</taxon>
        <taxon>Gammaproteobacteria</taxon>
        <taxon>Legionellales</taxon>
        <taxon>Legionellaceae</taxon>
        <taxon>Legionella</taxon>
    </lineage>
</organism>
<protein>
    <submittedName>
        <fullName evidence="3">AAA domain (Dynein-related subfamily)</fullName>
    </submittedName>
</protein>
<dbReference type="SUPFAM" id="SSF52047">
    <property type="entry name" value="RNI-like"/>
    <property type="match status" value="1"/>
</dbReference>
<keyword evidence="4" id="KW-1185">Reference proteome</keyword>
<dbReference type="InterPro" id="IPR032675">
    <property type="entry name" value="LRR_dom_sf"/>
</dbReference>
<sequence>MPYFSQFYYLDKREGFSYSRRPQGRLNVNRLVRNKGAWKKSNFSYHMKQKVLVIADWTLVGLSDRETDILLIRLGQLIKDGFPLYLWQDGKVIQLTLETLSNLRNKNVREKITPTWPDKVSQAAIEQHRLTKSQVHILDDYWINNVLNGSINENRKLSLRSFFAMKQKWPTLLPFIQKAEPPFKEFIIDILSPDVMETVKEHMRLEVILSSLLSINISPNLLIFIDLLKKLLNLNDDIILTLEIKELTLDSAQTKALIETGRISYDGVDVLTCKQLNTVESLNCSYSEEVNAEDLQKLFASMPNLKTINFNLNIKDNFKPPIKLKQLEVLDVSNSTISPDSLQQLLLATQTLKSLNLSSCPVKLREVIRNKDGKFIDDINFDCLESLDVSNTPVTSILLNEILSKTKTLKILNLSSCKRAILNFSKEINFQYLERLDLSNSEITNKNLQDILTQAKGLKSLNISKRLSNLNEVDNILELPKLEELNVSQSSIADHDLQNILIKARHIKSLNLQACNHLSGDFTEHLDFTSLEKFNANETRIGVGSLREILLQAKTLKSLELSAYSNLPEILADIKFSCLKKLNLSSIYNVGRVLNHILTTANVLEELDLHNCQIDGLLQLYNLPNLKKIDLSNSNINLVNLKALLRAAPHLQLLNIKDCRDLIVDDELKDLMKNIYVIGNLVQNSKPHTSGNSLRDSFFNFKKNKKDSSADEQPLHTPNATQKVDADTKLGSKKEYKINRTFYPLSLQAKMPDARLYRKETFNHLNINNKPCSLADAFTLGNQTTVDLTPVFISQLKTESSLIEQGNLLAANNKQSHVYFGKQGFTCTGEWQALDSLSAQELMTHYYIDPSDVDVSIQYSKRDNLYYLRGPKGQPIKISFILEVPKPDLKVDIPSDIKDLVTKYSRFKGGKLELKKAQNTGQDYLDYINTQEKGACRHRAVAFKAQMQEIHPEIPVRIVGNDCHNFVELYIQNQWVSFDLGGYPAKLTIKDTYKPTLISKSETGPISVVSNPKPISQVGLLNPNYIKYLSTWERERSTFATIPAYCLHLVDSSEVQKRLIEFTSSADVQAMRLSLQSHCKNTSRPCFYINSPDDLICSENFVAREGNQGILKKGPGGPLHDFLQAHLTTKPPPVLIVNYDNFDTDDIIRFNSLLDKERSADGTKLPTETIIVGLLNVNKPDCYQGADFYSRFDQVEADCVKPDELSAHLQSILPVSTPNGETANINTSSDIEIINLYNAPDWEEQLLGYWELRGDNLYFIEGKLHKALEKGLPIEIQNGPWDDDEFKRFWQQAFILKHIEYAGGKLELNENLKILTSQGYLWNTLTSNIKNLDNKLSVKAETLNPSLLSDFFTTYHCQDNTLIMQAGLLNDYANRTLEVNVTRDLTEDEWARFLTVCQEKQITLSIHLAPTVSLPPAIAKDSKLTEKQSSINWDDSLATNTTLIVSTDLTTTLQSTSLVDDSWLVIDVSECEPQDLLENIESNFDEQTKSFIFDKKKCALLNALDENKKIILKGHFSDELKDALAPLLIKRQNTENVKGKLVILSNENCFPYLETKNHIVTVEAKYEALIKIFNAKEIGKLNQDLLHKESFNQLKARLNHLRQYPDADSSDRNWQGLQGITGGIKLKDFNAQESAIITEEFNKKRLEAVTEILDKNPFVFITGLTGVGKSTFVKENFSPPSASLHHGESKILAWATDKTSQKKILFIDEANLSSRQWSEFEGLMRDPPGILIDGVYYPLTKEHKVIFAGNPVNYGDERQLAPLFKEYGNALVFDPLPQEFIYEKILKPVFAESLLNEHVEVISHSLLKVYRLLCDYSRDEVLISPRDIQMMALLVLSYVQRHHPLSTENIINVAKYYAYQVAVKNVPTLFQEDFDKKCKDFNDLSDRLAELVNDDYLVTASRKHIYQELNDLLALREYRQTKGVNEEQLYGGVGGIVLEGEPGIGKSELVLSLLLSNGYKEVHINKDNIEESQDNDIKEQPLAECPGKIFYRMPVSFSFEQKKELLNRAFNEGAVVIIDEINSSPMMERTLNHLLMGFNEHNKRPAFPGFMIIGTQNPVTMAGRKAPSTALARRLIKSCLPPYPSDEMNEILSRKMIQSEKVTQLVKAYEYNREKAIQENLKPPPIFRDLLRVAD</sequence>
<proteinExistence type="predicted"/>